<reference evidence="1 2" key="1">
    <citation type="submission" date="2022-03" db="EMBL/GenBank/DDBJ databases">
        <title>Sea Food Isolates.</title>
        <authorList>
            <person name="Li C."/>
        </authorList>
    </citation>
    <scope>NUCLEOTIDE SEQUENCE [LARGE SCALE GENOMIC DNA]</scope>
    <source>
        <strain evidence="1 2">19MO01SH08</strain>
    </source>
</reference>
<protein>
    <recommendedName>
        <fullName evidence="3">CCAAT-box DNA binding protein subunit B</fullName>
    </recommendedName>
</protein>
<evidence type="ECO:0008006" key="3">
    <source>
        <dbReference type="Google" id="ProtNLM"/>
    </source>
</evidence>
<sequence length="451" mass="52443">MDIINEVSKKTRFITNKVGSINEKIKLSISKLSIRVKNSINEFIYQNNYQIRFDKNTTFLKSKNLSIRNKGENNVNNEKVEAKITNDKKSPLKEKQKILNNIELPNGDLISIDEAINNIHLSKQDSILKSKLSLIDYITDRQFKSSANNSIKSSSKFNSHLISSNLDNKNEYNYVKFGGYEDTSNLDNKNEYNYVKFGGYEDTSNLDNKNEYNYVKFDGYENISNLKSNSMNDGYLIMTKSKSISENMDDKFNPNVSKNKILSEKESFKSFLLEMTKNISLLDRLSDGENSYGYVFLAKVANYLDDYNRDKEHKKTDYFNKEDYLKKMETSDYFFNLNKKINNIIYLQYLKKEQNNDENGVVEKTTVKANNALNEVENLKEAEKQKEVFDAHDKLNENNLSIIEKQNKDNLAMINNDDSFNEFLGEIDEQLNISNENKNLTLDELLKKVKK</sequence>
<accession>A0ABZ3EJW6</accession>
<proteinExistence type="predicted"/>
<evidence type="ECO:0000313" key="2">
    <source>
        <dbReference type="Proteomes" id="UP001438077"/>
    </source>
</evidence>
<organism evidence="1 2">
    <name type="scientific">Proteus faecis</name>
    <dbReference type="NCBI Taxonomy" id="2050967"/>
    <lineage>
        <taxon>Bacteria</taxon>
        <taxon>Pseudomonadati</taxon>
        <taxon>Pseudomonadota</taxon>
        <taxon>Gammaproteobacteria</taxon>
        <taxon>Enterobacterales</taxon>
        <taxon>Morganellaceae</taxon>
        <taxon>Proteus</taxon>
    </lineage>
</organism>
<evidence type="ECO:0000313" key="1">
    <source>
        <dbReference type="EMBL" id="XAG30927.1"/>
    </source>
</evidence>
<name>A0ABZ3EJW6_9GAMM</name>
<keyword evidence="2" id="KW-1185">Reference proteome</keyword>
<dbReference type="RefSeq" id="WP_342639619.1">
    <property type="nucleotide sequence ID" value="NZ_CP095785.1"/>
</dbReference>
<dbReference type="EMBL" id="CP095785">
    <property type="protein sequence ID" value="XAG30927.1"/>
    <property type="molecule type" value="Genomic_DNA"/>
</dbReference>
<gene>
    <name evidence="1" type="ORF">MYW70_13415</name>
</gene>
<dbReference type="Proteomes" id="UP001438077">
    <property type="component" value="Chromosome"/>
</dbReference>